<evidence type="ECO:0000259" key="1">
    <source>
        <dbReference type="Pfam" id="PF15611"/>
    </source>
</evidence>
<evidence type="ECO:0000313" key="2">
    <source>
        <dbReference type="EMBL" id="SNX28411.1"/>
    </source>
</evidence>
<dbReference type="AlphaFoldDB" id="A0A240E1M9"/>
<dbReference type="OrthoDB" id="3035290at2"/>
<protein>
    <submittedName>
        <fullName evidence="2">EH_Signature domain-containing protein</fullName>
    </submittedName>
</protein>
<proteinExistence type="predicted"/>
<dbReference type="Proteomes" id="UP000218069">
    <property type="component" value="Unassembled WGS sequence"/>
</dbReference>
<organism evidence="2 3">
    <name type="scientific">Polynucleobacter meluiroseus</name>
    <dbReference type="NCBI Taxonomy" id="1938814"/>
    <lineage>
        <taxon>Bacteria</taxon>
        <taxon>Pseudomonadati</taxon>
        <taxon>Pseudomonadota</taxon>
        <taxon>Betaproteobacteria</taxon>
        <taxon>Burkholderiales</taxon>
        <taxon>Burkholderiaceae</taxon>
        <taxon>Polynucleobacter</taxon>
    </lineage>
</organism>
<dbReference type="RefSeq" id="WP_096672525.1">
    <property type="nucleotide sequence ID" value="NZ_OANS01000002.1"/>
</dbReference>
<dbReference type="Pfam" id="PF15611">
    <property type="entry name" value="EH_Signature"/>
    <property type="match status" value="1"/>
</dbReference>
<dbReference type="EMBL" id="OANS01000002">
    <property type="protein sequence ID" value="SNX28411.1"/>
    <property type="molecule type" value="Genomic_DNA"/>
</dbReference>
<feature type="domain" description="Zorya protein ZorC EH" evidence="1">
    <location>
        <begin position="107"/>
        <end position="296"/>
    </location>
</feature>
<gene>
    <name evidence="2" type="ORF">SAMN06295945_0741</name>
</gene>
<keyword evidence="3" id="KW-1185">Reference proteome</keyword>
<name>A0A240E1M9_9BURK</name>
<evidence type="ECO:0000313" key="3">
    <source>
        <dbReference type="Proteomes" id="UP000218069"/>
    </source>
</evidence>
<dbReference type="InterPro" id="IPR028943">
    <property type="entry name" value="ZorC_EH_Signature_dom"/>
</dbReference>
<sequence length="298" mass="34000">MNLATLPEDFPLLASAAQKISSESISIEKIGLPPDIFAVGERTFIRFSLAQLSGHQVDQRYWRYFPYAIWLEPERSLSARTDYLSEYFEIHLPRSLKIAKRAMKWAEPLFYVYLYHFKPNDPVFKKLAQTAQLFFTSSAIKLGSPLKSLTHDLNLLNASEGPRFIAESILKTKRGLMGWINQFDLWPGFTGTAFAHAAFIELLKFPTEKRRQTDYIHLVFDWGIDSQNQFRYPQVQALFNDALLLAWKGVKPPEDLKAAMSAKLISVIGDPRVDPERWQGTSSDAVQVLVGWLNTKAA</sequence>
<reference evidence="3" key="1">
    <citation type="submission" date="2017-08" db="EMBL/GenBank/DDBJ databases">
        <authorList>
            <person name="Varghese N."/>
            <person name="Submissions S."/>
        </authorList>
    </citation>
    <scope>NUCLEOTIDE SEQUENCE [LARGE SCALE GENOMIC DNA]</scope>
    <source>
        <strain evidence="3">AP-Melu-1000-B4</strain>
    </source>
</reference>
<accession>A0A240E1M9</accession>